<evidence type="ECO:0000256" key="1">
    <source>
        <dbReference type="SAM" id="MobiDB-lite"/>
    </source>
</evidence>
<dbReference type="Proteomes" id="UP001341840">
    <property type="component" value="Unassembled WGS sequence"/>
</dbReference>
<evidence type="ECO:0000313" key="2">
    <source>
        <dbReference type="EMBL" id="MED6138017.1"/>
    </source>
</evidence>
<gene>
    <name evidence="2" type="ORF">PIB30_070396</name>
</gene>
<dbReference type="PANTHER" id="PTHR46328:SF26">
    <property type="entry name" value="FAR1 DNA-BINDING DOMAIN PROTEIN"/>
    <property type="match status" value="1"/>
</dbReference>
<organism evidence="2 3">
    <name type="scientific">Stylosanthes scabra</name>
    <dbReference type="NCBI Taxonomy" id="79078"/>
    <lineage>
        <taxon>Eukaryota</taxon>
        <taxon>Viridiplantae</taxon>
        <taxon>Streptophyta</taxon>
        <taxon>Embryophyta</taxon>
        <taxon>Tracheophyta</taxon>
        <taxon>Spermatophyta</taxon>
        <taxon>Magnoliopsida</taxon>
        <taxon>eudicotyledons</taxon>
        <taxon>Gunneridae</taxon>
        <taxon>Pentapetalae</taxon>
        <taxon>rosids</taxon>
        <taxon>fabids</taxon>
        <taxon>Fabales</taxon>
        <taxon>Fabaceae</taxon>
        <taxon>Papilionoideae</taxon>
        <taxon>50 kb inversion clade</taxon>
        <taxon>dalbergioids sensu lato</taxon>
        <taxon>Dalbergieae</taxon>
        <taxon>Pterocarpus clade</taxon>
        <taxon>Stylosanthes</taxon>
    </lineage>
</organism>
<protein>
    <recommendedName>
        <fullName evidence="4">FAR1 domain-containing protein</fullName>
    </recommendedName>
</protein>
<proteinExistence type="predicted"/>
<dbReference type="PANTHER" id="PTHR46328">
    <property type="entry name" value="FAR-RED IMPAIRED RESPONSIVE (FAR1) FAMILY PROTEIN-RELATED"/>
    <property type="match status" value="1"/>
</dbReference>
<keyword evidence="3" id="KW-1185">Reference proteome</keyword>
<reference evidence="2 3" key="1">
    <citation type="journal article" date="2023" name="Plants (Basel)">
        <title>Bridging the Gap: Combining Genomics and Transcriptomics Approaches to Understand Stylosanthes scabra, an Orphan Legume from the Brazilian Caatinga.</title>
        <authorList>
            <person name="Ferreira-Neto J.R.C."/>
            <person name="da Silva M.D."/>
            <person name="Binneck E."/>
            <person name="de Melo N.F."/>
            <person name="da Silva R.H."/>
            <person name="de Melo A.L.T.M."/>
            <person name="Pandolfi V."/>
            <person name="Bustamante F.O."/>
            <person name="Brasileiro-Vidal A.C."/>
            <person name="Benko-Iseppon A.M."/>
        </authorList>
    </citation>
    <scope>NUCLEOTIDE SEQUENCE [LARGE SCALE GENOMIC DNA]</scope>
    <source>
        <tissue evidence="2">Leaves</tissue>
    </source>
</reference>
<feature type="region of interest" description="Disordered" evidence="1">
    <location>
        <begin position="101"/>
        <end position="141"/>
    </location>
</feature>
<sequence>MGKIGLNKEGCSSSKYAIVTWLIEVRKERRRGRRKSRGRRLAESGLKPFPSEAIRSIANLGQGWLSETVNWVGKTVWECEFGGDDLCLVFQVEAMTEGSFAPSRNEFQEPDSKGEHDSIGSAVDGMGSSEVGSFSDEDEQEQSVRVVDGIGDFDSIDFSSLMEEEVLRFEFPNLQAAYEFYNQYGRVKSFSVRRSKMGRRKKAGATGEIMWQIFVCSCEGEREGKYM</sequence>
<accession>A0ABU6SNM2</accession>
<comment type="caution">
    <text evidence="2">The sequence shown here is derived from an EMBL/GenBank/DDBJ whole genome shotgun (WGS) entry which is preliminary data.</text>
</comment>
<dbReference type="EMBL" id="JASCZI010061207">
    <property type="protein sequence ID" value="MED6138017.1"/>
    <property type="molecule type" value="Genomic_DNA"/>
</dbReference>
<name>A0ABU6SNM2_9FABA</name>
<evidence type="ECO:0000313" key="3">
    <source>
        <dbReference type="Proteomes" id="UP001341840"/>
    </source>
</evidence>
<evidence type="ECO:0008006" key="4">
    <source>
        <dbReference type="Google" id="ProtNLM"/>
    </source>
</evidence>
<feature type="compositionally biased region" description="Basic and acidic residues" evidence="1">
    <location>
        <begin position="106"/>
        <end position="118"/>
    </location>
</feature>